<sequence length="82" mass="9336">PVFDKQTTQVAHFLGTCTPPMTHFLPNFVVFGCKNEDFLQAVNSWPDDVIEFFLKSLPSCGKSKFTGMDILVLKNHFCAYFK</sequence>
<keyword evidence="2" id="KW-1185">Reference proteome</keyword>
<feature type="non-terminal residue" evidence="1">
    <location>
        <position position="1"/>
    </location>
</feature>
<name>A0A0C9X0T4_9AGAR</name>
<evidence type="ECO:0000313" key="1">
    <source>
        <dbReference type="EMBL" id="KIJ90172.1"/>
    </source>
</evidence>
<gene>
    <name evidence="1" type="ORF">K443DRAFT_116996</name>
</gene>
<organism evidence="1 2">
    <name type="scientific">Laccaria amethystina LaAM-08-1</name>
    <dbReference type="NCBI Taxonomy" id="1095629"/>
    <lineage>
        <taxon>Eukaryota</taxon>
        <taxon>Fungi</taxon>
        <taxon>Dikarya</taxon>
        <taxon>Basidiomycota</taxon>
        <taxon>Agaricomycotina</taxon>
        <taxon>Agaricomycetes</taxon>
        <taxon>Agaricomycetidae</taxon>
        <taxon>Agaricales</taxon>
        <taxon>Agaricineae</taxon>
        <taxon>Hydnangiaceae</taxon>
        <taxon>Laccaria</taxon>
    </lineage>
</organism>
<dbReference type="AlphaFoldDB" id="A0A0C9X0T4"/>
<reference evidence="2" key="2">
    <citation type="submission" date="2015-01" db="EMBL/GenBank/DDBJ databases">
        <title>Evolutionary Origins and Diversification of the Mycorrhizal Mutualists.</title>
        <authorList>
            <consortium name="DOE Joint Genome Institute"/>
            <consortium name="Mycorrhizal Genomics Consortium"/>
            <person name="Kohler A."/>
            <person name="Kuo A."/>
            <person name="Nagy L.G."/>
            <person name="Floudas D."/>
            <person name="Copeland A."/>
            <person name="Barry K.W."/>
            <person name="Cichocki N."/>
            <person name="Veneault-Fourrey C."/>
            <person name="LaButti K."/>
            <person name="Lindquist E.A."/>
            <person name="Lipzen A."/>
            <person name="Lundell T."/>
            <person name="Morin E."/>
            <person name="Murat C."/>
            <person name="Riley R."/>
            <person name="Ohm R."/>
            <person name="Sun H."/>
            <person name="Tunlid A."/>
            <person name="Henrissat B."/>
            <person name="Grigoriev I.V."/>
            <person name="Hibbett D.S."/>
            <person name="Martin F."/>
        </authorList>
    </citation>
    <scope>NUCLEOTIDE SEQUENCE [LARGE SCALE GENOMIC DNA]</scope>
    <source>
        <strain evidence="2">LaAM-08-1</strain>
    </source>
</reference>
<proteinExistence type="predicted"/>
<protein>
    <submittedName>
        <fullName evidence="1">Uncharacterized protein</fullName>
    </submittedName>
</protein>
<accession>A0A0C9X0T4</accession>
<dbReference type="HOGENOM" id="CLU_180206_0_0_1"/>
<dbReference type="Proteomes" id="UP000054477">
    <property type="component" value="Unassembled WGS sequence"/>
</dbReference>
<dbReference type="EMBL" id="KN839262">
    <property type="protein sequence ID" value="KIJ90172.1"/>
    <property type="molecule type" value="Genomic_DNA"/>
</dbReference>
<dbReference type="OrthoDB" id="3065507at2759"/>
<reference evidence="1 2" key="1">
    <citation type="submission" date="2014-04" db="EMBL/GenBank/DDBJ databases">
        <authorList>
            <consortium name="DOE Joint Genome Institute"/>
            <person name="Kuo A."/>
            <person name="Kohler A."/>
            <person name="Nagy L.G."/>
            <person name="Floudas D."/>
            <person name="Copeland A."/>
            <person name="Barry K.W."/>
            <person name="Cichocki N."/>
            <person name="Veneault-Fourrey C."/>
            <person name="LaButti K."/>
            <person name="Lindquist E.A."/>
            <person name="Lipzen A."/>
            <person name="Lundell T."/>
            <person name="Morin E."/>
            <person name="Murat C."/>
            <person name="Sun H."/>
            <person name="Tunlid A."/>
            <person name="Henrissat B."/>
            <person name="Grigoriev I.V."/>
            <person name="Hibbett D.S."/>
            <person name="Martin F."/>
            <person name="Nordberg H.P."/>
            <person name="Cantor M.N."/>
            <person name="Hua S.X."/>
        </authorList>
    </citation>
    <scope>NUCLEOTIDE SEQUENCE [LARGE SCALE GENOMIC DNA]</scope>
    <source>
        <strain evidence="1 2">LaAM-08-1</strain>
    </source>
</reference>
<evidence type="ECO:0000313" key="2">
    <source>
        <dbReference type="Proteomes" id="UP000054477"/>
    </source>
</evidence>